<organism evidence="3 4">
    <name type="scientific">Tetranychus urticae</name>
    <name type="common">Two-spotted spider mite</name>
    <dbReference type="NCBI Taxonomy" id="32264"/>
    <lineage>
        <taxon>Eukaryota</taxon>
        <taxon>Metazoa</taxon>
        <taxon>Ecdysozoa</taxon>
        <taxon>Arthropoda</taxon>
        <taxon>Chelicerata</taxon>
        <taxon>Arachnida</taxon>
        <taxon>Acari</taxon>
        <taxon>Acariformes</taxon>
        <taxon>Trombidiformes</taxon>
        <taxon>Prostigmata</taxon>
        <taxon>Eleutherengona</taxon>
        <taxon>Raphignathae</taxon>
        <taxon>Tetranychoidea</taxon>
        <taxon>Tetranychidae</taxon>
        <taxon>Tetranychus</taxon>
    </lineage>
</organism>
<dbReference type="GO" id="GO:0012505">
    <property type="term" value="C:endomembrane system"/>
    <property type="evidence" value="ECO:0007669"/>
    <property type="project" value="TreeGrafter"/>
</dbReference>
<dbReference type="GO" id="GO:0140284">
    <property type="term" value="C:endoplasmic reticulum-endosome membrane contact site"/>
    <property type="evidence" value="ECO:0007669"/>
    <property type="project" value="TreeGrafter"/>
</dbReference>
<reference evidence="3" key="2">
    <citation type="submission" date="2015-06" db="UniProtKB">
        <authorList>
            <consortium name="EnsemblMetazoa"/>
        </authorList>
    </citation>
    <scope>IDENTIFICATION</scope>
</reference>
<dbReference type="Gene3D" id="3.40.525.10">
    <property type="entry name" value="CRAL-TRIO lipid binding domain"/>
    <property type="match status" value="1"/>
</dbReference>
<dbReference type="PANTHER" id="PTHR46384:SF1">
    <property type="entry name" value="MOTILE SPERM DOMAIN-CONTAINING PROTEIN 2"/>
    <property type="match status" value="1"/>
</dbReference>
<dbReference type="PROSITE" id="PS50202">
    <property type="entry name" value="MSP"/>
    <property type="match status" value="1"/>
</dbReference>
<dbReference type="EMBL" id="CAEY01001374">
    <property type="status" value="NOT_ANNOTATED_CDS"/>
    <property type="molecule type" value="Genomic_DNA"/>
</dbReference>
<dbReference type="PROSITE" id="PS50191">
    <property type="entry name" value="CRAL_TRIO"/>
    <property type="match status" value="1"/>
</dbReference>
<dbReference type="PANTHER" id="PTHR46384">
    <property type="entry name" value="MOTILE SPERM DOMAIN-CONTAINING PROTEIN 2"/>
    <property type="match status" value="1"/>
</dbReference>
<evidence type="ECO:0000313" key="3">
    <source>
        <dbReference type="EnsemblMetazoa" id="tetur04g07350.1"/>
    </source>
</evidence>
<dbReference type="InterPro" id="IPR001251">
    <property type="entry name" value="CRAL-TRIO_dom"/>
</dbReference>
<dbReference type="InterPro" id="IPR000535">
    <property type="entry name" value="MSP_dom"/>
</dbReference>
<accession>T1K345</accession>
<dbReference type="InterPro" id="IPR013783">
    <property type="entry name" value="Ig-like_fold"/>
</dbReference>
<dbReference type="InterPro" id="IPR036273">
    <property type="entry name" value="CRAL/TRIO_N_dom_sf"/>
</dbReference>
<dbReference type="InterPro" id="IPR008962">
    <property type="entry name" value="PapD-like_sf"/>
</dbReference>
<dbReference type="CDD" id="cd00170">
    <property type="entry name" value="SEC14"/>
    <property type="match status" value="1"/>
</dbReference>
<dbReference type="SUPFAM" id="SSF52087">
    <property type="entry name" value="CRAL/TRIO domain"/>
    <property type="match status" value="1"/>
</dbReference>
<keyword evidence="4" id="KW-1185">Reference proteome</keyword>
<proteinExistence type="predicted"/>
<feature type="domain" description="MSP" evidence="2">
    <location>
        <begin position="316"/>
        <end position="435"/>
    </location>
</feature>
<dbReference type="InterPro" id="IPR053012">
    <property type="entry name" value="ER-organelle_contact"/>
</dbReference>
<evidence type="ECO:0000259" key="1">
    <source>
        <dbReference type="PROSITE" id="PS50191"/>
    </source>
</evidence>
<reference evidence="4" key="1">
    <citation type="submission" date="2011-08" db="EMBL/GenBank/DDBJ databases">
        <authorList>
            <person name="Rombauts S."/>
        </authorList>
    </citation>
    <scope>NUCLEOTIDE SEQUENCE</scope>
    <source>
        <strain evidence="4">London</strain>
    </source>
</reference>
<dbReference type="InterPro" id="IPR036865">
    <property type="entry name" value="CRAL-TRIO_dom_sf"/>
</dbReference>
<dbReference type="Pfam" id="PF00650">
    <property type="entry name" value="CRAL_TRIO"/>
    <property type="match status" value="1"/>
</dbReference>
<dbReference type="EnsemblMetazoa" id="tetur04g07350.1">
    <property type="protein sequence ID" value="tetur04g07350.1"/>
    <property type="gene ID" value="tetur04g07350"/>
</dbReference>
<evidence type="ECO:0000313" key="4">
    <source>
        <dbReference type="Proteomes" id="UP000015104"/>
    </source>
</evidence>
<sequence length="502" mass="58166">MSRTDRSAQNVRRLREAFRQEYTTNPDLYYEEDYQKLETDDWYVKRFFLARNRNETEALRMIVETMKWRKEIKIREFRDYHFPIEFYKIGALFIYECDRNGFLTVYIRVKMHRKIPELDDHSRKFLIHVLNKADIMTGGNGIGVVFDVTGAGYRNLDWDYLKFLINSGSNYFPVGVKYILVVNVPWAFNAVRRAALSFLPASLFGLIKFANGDEIFNFIDKASAPDYLGGTCKRNYRAIPPGSRPVSQVVTEFGYSTEDIDRILPEFADALEEASKALETGDYINPSSDFWDSLEEESDIKDEIRESGTKDSAIKCIIVNPSKSLMFRYDYCDRAYEATLVISNPLESPVAFKIQSTNPSKYTVSPSLGIILPKRTITATIKFNQDSGSAIKKDKFLILGLPIERTWLTVEDFYALWVQHKDDIYSHKLLPFSEADHCYDETKNVDDYGDNNTIRRKLMHNGGTIINGDSRSNMDEHDQQISRLTERINMLDYSAKMMESLR</sequence>
<dbReference type="Proteomes" id="UP000015104">
    <property type="component" value="Unassembled WGS sequence"/>
</dbReference>
<dbReference type="AlphaFoldDB" id="T1K345"/>
<dbReference type="SMART" id="SM00516">
    <property type="entry name" value="SEC14"/>
    <property type="match status" value="1"/>
</dbReference>
<dbReference type="Gene3D" id="2.60.40.10">
    <property type="entry name" value="Immunoglobulins"/>
    <property type="match status" value="1"/>
</dbReference>
<evidence type="ECO:0000259" key="2">
    <source>
        <dbReference type="PROSITE" id="PS50202"/>
    </source>
</evidence>
<dbReference type="Pfam" id="PF00635">
    <property type="entry name" value="Motile_Sperm"/>
    <property type="match status" value="1"/>
</dbReference>
<dbReference type="SUPFAM" id="SSF49354">
    <property type="entry name" value="PapD-like"/>
    <property type="match status" value="1"/>
</dbReference>
<dbReference type="SUPFAM" id="SSF46938">
    <property type="entry name" value="CRAL/TRIO N-terminal domain"/>
    <property type="match status" value="1"/>
</dbReference>
<dbReference type="eggNOG" id="KOG1471">
    <property type="taxonomic scope" value="Eukaryota"/>
</dbReference>
<feature type="domain" description="CRAL-TRIO" evidence="1">
    <location>
        <begin position="84"/>
        <end position="236"/>
    </location>
</feature>
<dbReference type="HOGENOM" id="CLU_500917_0_0_1"/>
<protein>
    <recommendedName>
        <fullName evidence="5">MSP domain-containing protein</fullName>
    </recommendedName>
</protein>
<name>T1K345_TETUR</name>
<evidence type="ECO:0008006" key="5">
    <source>
        <dbReference type="Google" id="ProtNLM"/>
    </source>
</evidence>